<reference evidence="1" key="2">
    <citation type="submission" date="2021-04" db="EMBL/GenBank/DDBJ databases">
        <authorList>
            <person name="Gilroy R."/>
        </authorList>
    </citation>
    <scope>NUCLEOTIDE SEQUENCE</scope>
    <source>
        <strain evidence="1">CHK186-16707</strain>
    </source>
</reference>
<protein>
    <submittedName>
        <fullName evidence="1">Pancreas/duodenum homeobox protein 1</fullName>
    </submittedName>
</protein>
<keyword evidence="1" id="KW-0238">DNA-binding</keyword>
<keyword evidence="1" id="KW-0371">Homeobox</keyword>
<dbReference type="EMBL" id="DXAN01000007">
    <property type="protein sequence ID" value="HJA08295.1"/>
    <property type="molecule type" value="Genomic_DNA"/>
</dbReference>
<evidence type="ECO:0000313" key="2">
    <source>
        <dbReference type="Proteomes" id="UP000824225"/>
    </source>
</evidence>
<name>A0A9D2KKM3_9BACT</name>
<sequence length="129" mass="14203">MSSLAAVFTSERLAELFPPERTDAFFEALFGGAEEGAYDIRLAFTRGTERRLDFVFELHQRGDACLACNLTHGLPQVFARHPVIDTAGLAAVLASLAGWPEGGFRWELERTEEVSDALHVVPLVLTRAD</sequence>
<dbReference type="AlphaFoldDB" id="A0A9D2KKM3"/>
<proteinExistence type="predicted"/>
<evidence type="ECO:0000313" key="1">
    <source>
        <dbReference type="EMBL" id="HJA08295.1"/>
    </source>
</evidence>
<dbReference type="Proteomes" id="UP000824225">
    <property type="component" value="Unassembled WGS sequence"/>
</dbReference>
<reference evidence="1" key="1">
    <citation type="journal article" date="2021" name="PeerJ">
        <title>Extensive microbial diversity within the chicken gut microbiome revealed by metagenomics and culture.</title>
        <authorList>
            <person name="Gilroy R."/>
            <person name="Ravi A."/>
            <person name="Getino M."/>
            <person name="Pursley I."/>
            <person name="Horton D.L."/>
            <person name="Alikhan N.F."/>
            <person name="Baker D."/>
            <person name="Gharbi K."/>
            <person name="Hall N."/>
            <person name="Watson M."/>
            <person name="Adriaenssens E.M."/>
            <person name="Foster-Nyarko E."/>
            <person name="Jarju S."/>
            <person name="Secka A."/>
            <person name="Antonio M."/>
            <person name="Oren A."/>
            <person name="Chaudhuri R.R."/>
            <person name="La Ragione R."/>
            <person name="Hildebrand F."/>
            <person name="Pallen M.J."/>
        </authorList>
    </citation>
    <scope>NUCLEOTIDE SEQUENCE</scope>
    <source>
        <strain evidence="1">CHK186-16707</strain>
    </source>
</reference>
<accession>A0A9D2KKM3</accession>
<dbReference type="GO" id="GO:0003677">
    <property type="term" value="F:DNA binding"/>
    <property type="evidence" value="ECO:0007669"/>
    <property type="project" value="UniProtKB-KW"/>
</dbReference>
<organism evidence="1 2">
    <name type="scientific">Candidatus Mailhella merdigallinarum</name>
    <dbReference type="NCBI Taxonomy" id="2838658"/>
    <lineage>
        <taxon>Bacteria</taxon>
        <taxon>Pseudomonadati</taxon>
        <taxon>Thermodesulfobacteriota</taxon>
        <taxon>Desulfovibrionia</taxon>
        <taxon>Desulfovibrionales</taxon>
        <taxon>Desulfovibrionaceae</taxon>
        <taxon>Mailhella</taxon>
    </lineage>
</organism>
<comment type="caution">
    <text evidence="1">The sequence shown here is derived from an EMBL/GenBank/DDBJ whole genome shotgun (WGS) entry which is preliminary data.</text>
</comment>
<gene>
    <name evidence="1" type="ORF">H9962_03780</name>
</gene>